<feature type="region of interest" description="Disordered" evidence="14">
    <location>
        <begin position="624"/>
        <end position="651"/>
    </location>
</feature>
<dbReference type="PROSITE" id="PS50196">
    <property type="entry name" value="RANBD1"/>
    <property type="match status" value="1"/>
</dbReference>
<evidence type="ECO:0000256" key="14">
    <source>
        <dbReference type="SAM" id="MobiDB-lite"/>
    </source>
</evidence>
<evidence type="ECO:0000256" key="13">
    <source>
        <dbReference type="ARBA" id="ARBA00038359"/>
    </source>
</evidence>
<keyword evidence="6" id="KW-0336">GPI-anchor</keyword>
<evidence type="ECO:0000256" key="15">
    <source>
        <dbReference type="SAM" id="Phobius"/>
    </source>
</evidence>
<dbReference type="InterPro" id="IPR052337">
    <property type="entry name" value="SAT4-like"/>
</dbReference>
<dbReference type="SUPFAM" id="SSF50729">
    <property type="entry name" value="PH domain-like"/>
    <property type="match status" value="1"/>
</dbReference>
<feature type="transmembrane region" description="Helical" evidence="15">
    <location>
        <begin position="262"/>
        <end position="284"/>
    </location>
</feature>
<feature type="transmembrane region" description="Helical" evidence="15">
    <location>
        <begin position="103"/>
        <end position="127"/>
    </location>
</feature>
<organism evidence="18 19">
    <name type="scientific">Paraphaeosphaeria minitans</name>
    <dbReference type="NCBI Taxonomy" id="565426"/>
    <lineage>
        <taxon>Eukaryota</taxon>
        <taxon>Fungi</taxon>
        <taxon>Dikarya</taxon>
        <taxon>Ascomycota</taxon>
        <taxon>Pezizomycotina</taxon>
        <taxon>Dothideomycetes</taxon>
        <taxon>Pleosporomycetidae</taxon>
        <taxon>Pleosporales</taxon>
        <taxon>Massarineae</taxon>
        <taxon>Didymosphaeriaceae</taxon>
        <taxon>Paraphaeosphaeria</taxon>
    </lineage>
</organism>
<keyword evidence="8 16" id="KW-0732">Signal</keyword>
<evidence type="ECO:0000256" key="5">
    <source>
        <dbReference type="ARBA" id="ARBA00022525"/>
    </source>
</evidence>
<evidence type="ECO:0000256" key="2">
    <source>
        <dbReference type="ARBA" id="ARBA00004589"/>
    </source>
</evidence>
<comment type="caution">
    <text evidence="18">The sequence shown here is derived from an EMBL/GenBank/DDBJ whole genome shotgun (WGS) entry which is preliminary data.</text>
</comment>
<keyword evidence="11" id="KW-1015">Disulfide bond</keyword>
<feature type="transmembrane region" description="Helical" evidence="15">
    <location>
        <begin position="217"/>
        <end position="237"/>
    </location>
</feature>
<evidence type="ECO:0000313" key="18">
    <source>
        <dbReference type="EMBL" id="KAF9739057.1"/>
    </source>
</evidence>
<keyword evidence="5" id="KW-0964">Secreted</keyword>
<feature type="domain" description="RanBD1" evidence="17">
    <location>
        <begin position="681"/>
        <end position="818"/>
    </location>
</feature>
<accession>A0A9P6KU72</accession>
<dbReference type="EMBL" id="WJXW01000002">
    <property type="protein sequence ID" value="KAF9739057.1"/>
    <property type="molecule type" value="Genomic_DNA"/>
</dbReference>
<dbReference type="AlphaFoldDB" id="A0A9P6KU72"/>
<evidence type="ECO:0000256" key="16">
    <source>
        <dbReference type="SAM" id="SignalP"/>
    </source>
</evidence>
<dbReference type="CDD" id="cd13179">
    <property type="entry name" value="RanBD_RanBP1"/>
    <property type="match status" value="1"/>
</dbReference>
<dbReference type="SMART" id="SM00160">
    <property type="entry name" value="RanBD"/>
    <property type="match status" value="1"/>
</dbReference>
<dbReference type="GO" id="GO:0006913">
    <property type="term" value="P:nucleocytoplasmic transport"/>
    <property type="evidence" value="ECO:0007669"/>
    <property type="project" value="InterPro"/>
</dbReference>
<dbReference type="GO" id="GO:0005576">
    <property type="term" value="C:extracellular region"/>
    <property type="evidence" value="ECO:0007669"/>
    <property type="project" value="UniProtKB-SubCell"/>
</dbReference>
<dbReference type="Pfam" id="PF20684">
    <property type="entry name" value="Fung_rhodopsin"/>
    <property type="match status" value="1"/>
</dbReference>
<keyword evidence="12" id="KW-0449">Lipoprotein</keyword>
<feature type="signal peptide" evidence="16">
    <location>
        <begin position="1"/>
        <end position="20"/>
    </location>
</feature>
<dbReference type="InterPro" id="IPR008427">
    <property type="entry name" value="Extracellular_membr_CFEM_dom"/>
</dbReference>
<dbReference type="OrthoDB" id="5378633at2759"/>
<protein>
    <submittedName>
        <fullName evidence="18">RanBP1 domain-containing protein</fullName>
    </submittedName>
</protein>
<keyword evidence="7 15" id="KW-0812">Transmembrane</keyword>
<proteinExistence type="inferred from homology"/>
<dbReference type="InterPro" id="IPR049326">
    <property type="entry name" value="Rhodopsin_dom_fungi"/>
</dbReference>
<reference evidence="18" key="1">
    <citation type="journal article" date="2020" name="Mol. Plant Microbe Interact.">
        <title>Genome Sequence of the Biocontrol Agent Coniothyrium minitans strain Conio (IMI 134523).</title>
        <authorList>
            <person name="Patel D."/>
            <person name="Shittu T.A."/>
            <person name="Baroncelli R."/>
            <person name="Muthumeenakshi S."/>
            <person name="Osborne T.H."/>
            <person name="Janganan T.K."/>
            <person name="Sreenivasaprasad S."/>
        </authorList>
    </citation>
    <scope>NUCLEOTIDE SEQUENCE</scope>
    <source>
        <strain evidence="18">Conio</strain>
    </source>
</reference>
<keyword evidence="6" id="KW-0325">Glycoprotein</keyword>
<evidence type="ECO:0000256" key="11">
    <source>
        <dbReference type="ARBA" id="ARBA00023157"/>
    </source>
</evidence>
<evidence type="ECO:0000256" key="8">
    <source>
        <dbReference type="ARBA" id="ARBA00022729"/>
    </source>
</evidence>
<dbReference type="PANTHER" id="PTHR33048">
    <property type="entry name" value="PTH11-LIKE INTEGRAL MEMBRANE PROTEIN (AFU_ORTHOLOGUE AFUA_5G11245)"/>
    <property type="match status" value="1"/>
</dbReference>
<dbReference type="InterPro" id="IPR000156">
    <property type="entry name" value="Ran_bind_dom"/>
</dbReference>
<evidence type="ECO:0000256" key="1">
    <source>
        <dbReference type="ARBA" id="ARBA00004141"/>
    </source>
</evidence>
<evidence type="ECO:0000256" key="4">
    <source>
        <dbReference type="ARBA" id="ARBA00010031"/>
    </source>
</evidence>
<evidence type="ECO:0000256" key="12">
    <source>
        <dbReference type="ARBA" id="ARBA00023288"/>
    </source>
</evidence>
<evidence type="ECO:0000256" key="10">
    <source>
        <dbReference type="ARBA" id="ARBA00023136"/>
    </source>
</evidence>
<evidence type="ECO:0000313" key="19">
    <source>
        <dbReference type="Proteomes" id="UP000756921"/>
    </source>
</evidence>
<feature type="transmembrane region" description="Helical" evidence="15">
    <location>
        <begin position="181"/>
        <end position="205"/>
    </location>
</feature>
<comment type="similarity">
    <text evidence="4">Belongs to the RBT5 family.</text>
</comment>
<evidence type="ECO:0000256" key="7">
    <source>
        <dbReference type="ARBA" id="ARBA00022692"/>
    </source>
</evidence>
<dbReference type="InterPro" id="IPR045256">
    <property type="entry name" value="RanBP1_RanBD"/>
</dbReference>
<sequence>MEFLWTVLFFLVARLSCAQSQSGSDVLASAIAKLPPCALNCTIATIGASSCELTDLACIEGNGKLLADLTTCVKAKCTIREALTAKRFLEELLRAPLRNKTLVGTYTCLIMGAIAVLVFLLRVVARLPMLGGQWGLDDWAMTASMLFNVPLTVCAFFLNKLGMGKDMWYVPFGNITKILEIFYFTELLYLTAIALTKISILLFYLRIFPHKGLRRAIYCTIVFCVLYIIAFVTATALQCLPVKRAWLRWDGEDQGKCTNLNALGWLSAGMNIGLDLFVIVLPMGQIKKLSMSRHRRFGIMLMFLLGGFVTIVSILRLKYIVQFAHTENVTWDYLPIGIWSAVETDVGVIVACMPAMRSLESSLRNRYFPKIQTSTKFSEEDSRKKSYSSGRRVLSSFTLSTVGKPDKEDFMRLEDYELRSKRALDGRVVKSTISDNSLTRSLGWNEDQLPLATAPEMGGLPLSAIMVQTEYSVDRGSQKARTGFAYSPPRHADPLSPVVGKSTEGDHLWHAHVSSPSQQHAPYTPLTHRTHQIAARRHPHIPSLSTLPVSSVTMADAKPDPAAEQVQANPSATLQKDETAKVTTDITDAKPAEEKAAAAASTVTETVANAASTATTAVKDNVFSMFGGGPKKEKKEEVDDADEPSGASKPKVAVSAYDAAGMYLTDPLQDENPENEEPDVDFQPVVHLTEKVDVRTNEELEEQTFKMRAKLFKFDRDSREWKERGTGDVRLLKHKENGKTRLVMRRDKTLKVCANHYVVPDMKLSPNVGSDRSWVWNAAADVSEGEPEAQTLAIRFANSENANAFKEAFIKAQQENEALFKASE</sequence>
<comment type="subcellular location">
    <subcellularLocation>
        <location evidence="2">Membrane</location>
        <topology evidence="2">Lipid-anchor</topology>
        <topology evidence="2">GPI-anchor</topology>
    </subcellularLocation>
    <subcellularLocation>
        <location evidence="1">Membrane</location>
        <topology evidence="1">Multi-pass membrane protein</topology>
    </subcellularLocation>
    <subcellularLocation>
        <location evidence="3">Secreted</location>
    </subcellularLocation>
</comment>
<gene>
    <name evidence="18" type="ORF">PMIN01_01691</name>
</gene>
<dbReference type="Proteomes" id="UP000756921">
    <property type="component" value="Unassembled WGS sequence"/>
</dbReference>
<comment type="similarity">
    <text evidence="13">Belongs to the SAT4 family.</text>
</comment>
<feature type="transmembrane region" description="Helical" evidence="15">
    <location>
        <begin position="296"/>
        <end position="316"/>
    </location>
</feature>
<feature type="region of interest" description="Disordered" evidence="14">
    <location>
        <begin position="556"/>
        <end position="585"/>
    </location>
</feature>
<name>A0A9P6KU72_9PLEO</name>
<dbReference type="Pfam" id="PF05730">
    <property type="entry name" value="CFEM"/>
    <property type="match status" value="1"/>
</dbReference>
<evidence type="ECO:0000256" key="3">
    <source>
        <dbReference type="ARBA" id="ARBA00004613"/>
    </source>
</evidence>
<evidence type="ECO:0000256" key="6">
    <source>
        <dbReference type="ARBA" id="ARBA00022622"/>
    </source>
</evidence>
<feature type="chain" id="PRO_5040448231" evidence="16">
    <location>
        <begin position="21"/>
        <end position="824"/>
    </location>
</feature>
<dbReference type="Gene3D" id="2.30.29.30">
    <property type="entry name" value="Pleckstrin-homology domain (PH domain)/Phosphotyrosine-binding domain (PTB)"/>
    <property type="match status" value="1"/>
</dbReference>
<evidence type="ECO:0000256" key="9">
    <source>
        <dbReference type="ARBA" id="ARBA00022989"/>
    </source>
</evidence>
<keyword evidence="9 15" id="KW-1133">Transmembrane helix</keyword>
<keyword evidence="10 15" id="KW-0472">Membrane</keyword>
<keyword evidence="19" id="KW-1185">Reference proteome</keyword>
<feature type="transmembrane region" description="Helical" evidence="15">
    <location>
        <begin position="139"/>
        <end position="161"/>
    </location>
</feature>
<feature type="transmembrane region" description="Helical" evidence="15">
    <location>
        <begin position="336"/>
        <end position="356"/>
    </location>
</feature>
<dbReference type="SMART" id="SM00747">
    <property type="entry name" value="CFEM"/>
    <property type="match status" value="1"/>
</dbReference>
<dbReference type="Pfam" id="PF00638">
    <property type="entry name" value="Ran_BP1"/>
    <property type="match status" value="1"/>
</dbReference>
<dbReference type="FunFam" id="2.30.29.30:FF:000254">
    <property type="entry name" value="Ran-specific GTPase-activating protein 1"/>
    <property type="match status" value="1"/>
</dbReference>
<dbReference type="PANTHER" id="PTHR33048:SF160">
    <property type="entry name" value="SAT4 FAMILY MEMBRANE PROTEIN"/>
    <property type="match status" value="1"/>
</dbReference>
<dbReference type="GO" id="GO:0098552">
    <property type="term" value="C:side of membrane"/>
    <property type="evidence" value="ECO:0007669"/>
    <property type="project" value="UniProtKB-KW"/>
</dbReference>
<evidence type="ECO:0000259" key="17">
    <source>
        <dbReference type="PROSITE" id="PS50196"/>
    </source>
</evidence>
<dbReference type="InterPro" id="IPR011993">
    <property type="entry name" value="PH-like_dom_sf"/>
</dbReference>